<keyword evidence="2" id="KW-1185">Reference proteome</keyword>
<dbReference type="EMBL" id="MDYP01000039">
    <property type="protein sequence ID" value="OQE02735.1"/>
    <property type="molecule type" value="Genomic_DNA"/>
</dbReference>
<sequence length="41" mass="4865">MADAPTDIRYDRVWFYEMDDLSNDRDSVDIEACFAHPEKLN</sequence>
<evidence type="ECO:0000313" key="1">
    <source>
        <dbReference type="EMBL" id="OQE02735.1"/>
    </source>
</evidence>
<comment type="caution">
    <text evidence="1">The sequence shown here is derived from an EMBL/GenBank/DDBJ whole genome shotgun (WGS) entry which is preliminary data.</text>
</comment>
<protein>
    <submittedName>
        <fullName evidence="1">Uncharacterized protein</fullName>
    </submittedName>
</protein>
<accession>A0A1V6RLQ4</accession>
<evidence type="ECO:0000313" key="2">
    <source>
        <dbReference type="Proteomes" id="UP000191518"/>
    </source>
</evidence>
<proteinExistence type="predicted"/>
<name>A0A1V6RLQ4_9EURO</name>
<gene>
    <name evidence="1" type="ORF">PENVUL_c039G09954</name>
</gene>
<dbReference type="Proteomes" id="UP000191518">
    <property type="component" value="Unassembled WGS sequence"/>
</dbReference>
<organism evidence="1 2">
    <name type="scientific">Penicillium vulpinum</name>
    <dbReference type="NCBI Taxonomy" id="29845"/>
    <lineage>
        <taxon>Eukaryota</taxon>
        <taxon>Fungi</taxon>
        <taxon>Dikarya</taxon>
        <taxon>Ascomycota</taxon>
        <taxon>Pezizomycotina</taxon>
        <taxon>Eurotiomycetes</taxon>
        <taxon>Eurotiomycetidae</taxon>
        <taxon>Eurotiales</taxon>
        <taxon>Aspergillaceae</taxon>
        <taxon>Penicillium</taxon>
    </lineage>
</organism>
<dbReference type="AlphaFoldDB" id="A0A1V6RLQ4"/>
<reference evidence="2" key="1">
    <citation type="journal article" date="2017" name="Nat. Microbiol.">
        <title>Global analysis of biosynthetic gene clusters reveals vast potential of secondary metabolite production in Penicillium species.</title>
        <authorList>
            <person name="Nielsen J.C."/>
            <person name="Grijseels S."/>
            <person name="Prigent S."/>
            <person name="Ji B."/>
            <person name="Dainat J."/>
            <person name="Nielsen K.F."/>
            <person name="Frisvad J.C."/>
            <person name="Workman M."/>
            <person name="Nielsen J."/>
        </authorList>
    </citation>
    <scope>NUCLEOTIDE SEQUENCE [LARGE SCALE GENOMIC DNA]</scope>
    <source>
        <strain evidence="2">IBT 29486</strain>
    </source>
</reference>